<comment type="caution">
    <text evidence="14">The sequence shown here is derived from an EMBL/GenBank/DDBJ whole genome shotgun (WGS) entry which is preliminary data.</text>
</comment>
<keyword evidence="9 13" id="KW-0256">Endoplasmic reticulum</keyword>
<feature type="transmembrane region" description="Helical" evidence="13">
    <location>
        <begin position="415"/>
        <end position="435"/>
    </location>
</feature>
<dbReference type="Proteomes" id="UP000663841">
    <property type="component" value="Unassembled WGS sequence"/>
</dbReference>
<dbReference type="GO" id="GO:1990529">
    <property type="term" value="C:glycosylphosphatidylinositol-mannosyltransferase I complex"/>
    <property type="evidence" value="ECO:0007669"/>
    <property type="project" value="TreeGrafter"/>
</dbReference>
<keyword evidence="7 13" id="KW-0808">Transferase</keyword>
<evidence type="ECO:0000256" key="13">
    <source>
        <dbReference type="RuleBase" id="RU365064"/>
    </source>
</evidence>
<evidence type="ECO:0000256" key="1">
    <source>
        <dbReference type="ARBA" id="ARBA00004477"/>
    </source>
</evidence>
<dbReference type="EC" id="2.4.1.-" evidence="13"/>
<evidence type="ECO:0000256" key="5">
    <source>
        <dbReference type="ARBA" id="ARBA00022502"/>
    </source>
</evidence>
<evidence type="ECO:0000256" key="11">
    <source>
        <dbReference type="ARBA" id="ARBA00023136"/>
    </source>
</evidence>
<reference evidence="14" key="1">
    <citation type="submission" date="2021-01" db="EMBL/GenBank/DDBJ databases">
        <authorList>
            <person name="Kaushik A."/>
        </authorList>
    </citation>
    <scope>NUCLEOTIDE SEQUENCE</scope>
    <source>
        <strain evidence="14">AG3-T5</strain>
    </source>
</reference>
<keyword evidence="10 13" id="KW-1133">Transmembrane helix</keyword>
<dbReference type="Pfam" id="PF05007">
    <property type="entry name" value="Mannosyl_trans"/>
    <property type="match status" value="1"/>
</dbReference>
<dbReference type="GO" id="GO:0005789">
    <property type="term" value="C:endoplasmic reticulum membrane"/>
    <property type="evidence" value="ECO:0007669"/>
    <property type="project" value="UniProtKB-SubCell"/>
</dbReference>
<comment type="caution">
    <text evidence="13">Lacks conserved residue(s) required for the propagation of feature annotation.</text>
</comment>
<organism evidence="14 15">
    <name type="scientific">Rhizoctonia solani</name>
    <dbReference type="NCBI Taxonomy" id="456999"/>
    <lineage>
        <taxon>Eukaryota</taxon>
        <taxon>Fungi</taxon>
        <taxon>Dikarya</taxon>
        <taxon>Basidiomycota</taxon>
        <taxon>Agaricomycotina</taxon>
        <taxon>Agaricomycetes</taxon>
        <taxon>Cantharellales</taxon>
        <taxon>Ceratobasidiaceae</taxon>
        <taxon>Rhizoctonia</taxon>
    </lineage>
</organism>
<accession>A0A8H2XA20</accession>
<comment type="similarity">
    <text evidence="3 13">Belongs to the PIGM family.</text>
</comment>
<dbReference type="EMBL" id="CAJMWW010000074">
    <property type="protein sequence ID" value="CAE6419967.1"/>
    <property type="molecule type" value="Genomic_DNA"/>
</dbReference>
<evidence type="ECO:0000256" key="3">
    <source>
        <dbReference type="ARBA" id="ARBA00011071"/>
    </source>
</evidence>
<dbReference type="GO" id="GO:0006506">
    <property type="term" value="P:GPI anchor biosynthetic process"/>
    <property type="evidence" value="ECO:0007669"/>
    <property type="project" value="UniProtKB-UniPathway"/>
</dbReference>
<dbReference type="GO" id="GO:0051751">
    <property type="term" value="F:alpha-1,4-mannosyltransferase activity"/>
    <property type="evidence" value="ECO:0007669"/>
    <property type="project" value="InterPro"/>
</dbReference>
<evidence type="ECO:0000256" key="4">
    <source>
        <dbReference type="ARBA" id="ARBA00013797"/>
    </source>
</evidence>
<proteinExistence type="inferred from homology"/>
<dbReference type="UniPathway" id="UPA00196"/>
<dbReference type="InterPro" id="IPR007704">
    <property type="entry name" value="PIG-M"/>
</dbReference>
<dbReference type="AlphaFoldDB" id="A0A8H2XA20"/>
<evidence type="ECO:0000313" key="14">
    <source>
        <dbReference type="EMBL" id="CAE6419967.1"/>
    </source>
</evidence>
<evidence type="ECO:0000256" key="10">
    <source>
        <dbReference type="ARBA" id="ARBA00022989"/>
    </source>
</evidence>
<feature type="transmembrane region" description="Helical" evidence="13">
    <location>
        <begin position="209"/>
        <end position="231"/>
    </location>
</feature>
<dbReference type="GO" id="GO:0004376">
    <property type="term" value="F:GPI mannosyltransferase activity"/>
    <property type="evidence" value="ECO:0007669"/>
    <property type="project" value="InterPro"/>
</dbReference>
<keyword evidence="6 13" id="KW-0328">Glycosyltransferase</keyword>
<comment type="pathway">
    <text evidence="2 13">Glycolipid biosynthesis; glycosylphosphatidylinositol-anchor biosynthesis.</text>
</comment>
<feature type="transmembrane region" description="Helical" evidence="13">
    <location>
        <begin position="251"/>
        <end position="272"/>
    </location>
</feature>
<dbReference type="PANTHER" id="PTHR12886">
    <property type="entry name" value="PIG-M MANNOSYLTRANSFERASE"/>
    <property type="match status" value="1"/>
</dbReference>
<evidence type="ECO:0000256" key="12">
    <source>
        <dbReference type="ARBA" id="ARBA00025399"/>
    </source>
</evidence>
<evidence type="ECO:0000256" key="8">
    <source>
        <dbReference type="ARBA" id="ARBA00022692"/>
    </source>
</evidence>
<keyword evidence="11 13" id="KW-0472">Membrane</keyword>
<evidence type="ECO:0000256" key="6">
    <source>
        <dbReference type="ARBA" id="ARBA00022676"/>
    </source>
</evidence>
<comment type="function">
    <text evidence="12 13">Mannosyltransferase involved in glycosylphosphatidylinositol-anchor biosynthesis. Transfers the first alpha-1,4-mannose to GlcN-acyl-PI during GPI precursor assembly. Required for cell wall integrity.</text>
</comment>
<feature type="transmembrane region" description="Helical" evidence="13">
    <location>
        <begin position="160"/>
        <end position="179"/>
    </location>
</feature>
<evidence type="ECO:0000256" key="2">
    <source>
        <dbReference type="ARBA" id="ARBA00004687"/>
    </source>
</evidence>
<dbReference type="PANTHER" id="PTHR12886:SF0">
    <property type="entry name" value="GPI MANNOSYLTRANSFERASE 1"/>
    <property type="match status" value="1"/>
</dbReference>
<keyword evidence="5 13" id="KW-0337">GPI-anchor biosynthesis</keyword>
<gene>
    <name evidence="14" type="ORF">RDB_LOCUS42473</name>
</gene>
<feature type="transmembrane region" description="Helical" evidence="13">
    <location>
        <begin position="106"/>
        <end position="124"/>
    </location>
</feature>
<feature type="transmembrane region" description="Helical" evidence="13">
    <location>
        <begin position="388"/>
        <end position="408"/>
    </location>
</feature>
<comment type="subcellular location">
    <subcellularLocation>
        <location evidence="1 13">Endoplasmic reticulum membrane</location>
        <topology evidence="1 13">Multi-pass membrane protein</topology>
    </subcellularLocation>
</comment>
<sequence>MTFLDLANKHASLQNAMLLATVLRLGLLVYGDYHDRHSSLKYTDVDYRVFSDASYFITHPTPDNSARGILARVTPWSLGDPYTRATYRYTPLLALMMIPNGSWHPAFGKVIFALCDLLVGYILYRISTRTGSVSRPIQSSPEATKPVSVEQDISKTQKSTVFLIGALWLLNPMIANISTRGSAESVLGAMVIATHSLILANRLDLAAVMFGLSVHFKIYPIIYGASIMTWIDKQEPIRFSWSSLTRKRLRFALLSALSFFVLGGLMFAIWGYPFLEHTYIYHLTRRDHRHNFSPYFYPIYLNYDLSNSSNSLPSRILQNPLFSFVPQMALCVGSGLLLGKQDLSFAWLIQTMIFVTFNKVCTSQYFMWYLWFLPLVLPNLQISGKRGTVVLLVWIVAQAIWLGAAFRLELLGHSVYIWVWASSVVFLVSNAFVLGELITAYTPKFTRI</sequence>
<evidence type="ECO:0000256" key="9">
    <source>
        <dbReference type="ARBA" id="ARBA00022824"/>
    </source>
</evidence>
<keyword evidence="8 13" id="KW-0812">Transmembrane</keyword>
<protein>
    <recommendedName>
        <fullName evidence="4 13">GPI mannosyltransferase 1</fullName>
        <ecNumber evidence="13">2.4.1.-</ecNumber>
    </recommendedName>
    <alternativeName>
        <fullName evidence="13">GPI mannosyltransferase I</fullName>
    </alternativeName>
</protein>
<evidence type="ECO:0000313" key="15">
    <source>
        <dbReference type="Proteomes" id="UP000663841"/>
    </source>
</evidence>
<name>A0A8H2XA20_9AGAM</name>
<evidence type="ECO:0000256" key="7">
    <source>
        <dbReference type="ARBA" id="ARBA00022679"/>
    </source>
</evidence>